<evidence type="ECO:0000256" key="1">
    <source>
        <dbReference type="SAM" id="MobiDB-lite"/>
    </source>
</evidence>
<dbReference type="EMBL" id="JBBWWQ010000012">
    <property type="protein sequence ID" value="KAK8934249.1"/>
    <property type="molecule type" value="Genomic_DNA"/>
</dbReference>
<name>A0AAP0G2B8_9ASPA</name>
<comment type="caution">
    <text evidence="2">The sequence shown here is derived from an EMBL/GenBank/DDBJ whole genome shotgun (WGS) entry which is preliminary data.</text>
</comment>
<evidence type="ECO:0000313" key="3">
    <source>
        <dbReference type="Proteomes" id="UP001418222"/>
    </source>
</evidence>
<accession>A0AAP0G2B8</accession>
<protein>
    <submittedName>
        <fullName evidence="2">Uncharacterized protein</fullName>
    </submittedName>
</protein>
<feature type="compositionally biased region" description="Gly residues" evidence="1">
    <location>
        <begin position="18"/>
        <end position="33"/>
    </location>
</feature>
<proteinExistence type="predicted"/>
<dbReference type="Proteomes" id="UP001418222">
    <property type="component" value="Unassembled WGS sequence"/>
</dbReference>
<evidence type="ECO:0000313" key="2">
    <source>
        <dbReference type="EMBL" id="KAK8934249.1"/>
    </source>
</evidence>
<dbReference type="AlphaFoldDB" id="A0AAP0G2B8"/>
<gene>
    <name evidence="2" type="ORF">KSP39_PZI014283</name>
</gene>
<keyword evidence="3" id="KW-1185">Reference proteome</keyword>
<organism evidence="2 3">
    <name type="scientific">Platanthera zijinensis</name>
    <dbReference type="NCBI Taxonomy" id="2320716"/>
    <lineage>
        <taxon>Eukaryota</taxon>
        <taxon>Viridiplantae</taxon>
        <taxon>Streptophyta</taxon>
        <taxon>Embryophyta</taxon>
        <taxon>Tracheophyta</taxon>
        <taxon>Spermatophyta</taxon>
        <taxon>Magnoliopsida</taxon>
        <taxon>Liliopsida</taxon>
        <taxon>Asparagales</taxon>
        <taxon>Orchidaceae</taxon>
        <taxon>Orchidoideae</taxon>
        <taxon>Orchideae</taxon>
        <taxon>Orchidinae</taxon>
        <taxon>Platanthera</taxon>
    </lineage>
</organism>
<reference evidence="2 3" key="1">
    <citation type="journal article" date="2022" name="Nat. Plants">
        <title>Genomes of leafy and leafless Platanthera orchids illuminate the evolution of mycoheterotrophy.</title>
        <authorList>
            <person name="Li M.H."/>
            <person name="Liu K.W."/>
            <person name="Li Z."/>
            <person name="Lu H.C."/>
            <person name="Ye Q.L."/>
            <person name="Zhang D."/>
            <person name="Wang J.Y."/>
            <person name="Li Y.F."/>
            <person name="Zhong Z.M."/>
            <person name="Liu X."/>
            <person name="Yu X."/>
            <person name="Liu D.K."/>
            <person name="Tu X.D."/>
            <person name="Liu B."/>
            <person name="Hao Y."/>
            <person name="Liao X.Y."/>
            <person name="Jiang Y.T."/>
            <person name="Sun W.H."/>
            <person name="Chen J."/>
            <person name="Chen Y.Q."/>
            <person name="Ai Y."/>
            <person name="Zhai J.W."/>
            <person name="Wu S.S."/>
            <person name="Zhou Z."/>
            <person name="Hsiao Y.Y."/>
            <person name="Wu W.L."/>
            <person name="Chen Y.Y."/>
            <person name="Lin Y.F."/>
            <person name="Hsu J.L."/>
            <person name="Li C.Y."/>
            <person name="Wang Z.W."/>
            <person name="Zhao X."/>
            <person name="Zhong W.Y."/>
            <person name="Ma X.K."/>
            <person name="Ma L."/>
            <person name="Huang J."/>
            <person name="Chen G.Z."/>
            <person name="Huang M.Z."/>
            <person name="Huang L."/>
            <person name="Peng D.H."/>
            <person name="Luo Y.B."/>
            <person name="Zou S.Q."/>
            <person name="Chen S.P."/>
            <person name="Lan S."/>
            <person name="Tsai W.C."/>
            <person name="Van de Peer Y."/>
            <person name="Liu Z.J."/>
        </authorList>
    </citation>
    <scope>NUCLEOTIDE SEQUENCE [LARGE SCALE GENOMIC DNA]</scope>
    <source>
        <strain evidence="2">Lor287</strain>
    </source>
</reference>
<sequence>MSPATVPPAGGSPHLPEGGSGGGRLGKWSGGREIGPQDAPGWDDLGRRLEGIVEPSMEEQPRRSARFEIGQSSLGVQTEGTNWRFVVMTLQGMKVSLQSGDSGPKTPVF</sequence>
<feature type="region of interest" description="Disordered" evidence="1">
    <location>
        <begin position="1"/>
        <end position="48"/>
    </location>
</feature>